<comment type="caution">
    <text evidence="13">The sequence shown here is derived from an EMBL/GenBank/DDBJ whole genome shotgun (WGS) entry which is preliminary data.</text>
</comment>
<keyword evidence="8" id="KW-0902">Two-component regulatory system</keyword>
<dbReference type="InterPro" id="IPR001610">
    <property type="entry name" value="PAC"/>
</dbReference>
<gene>
    <name evidence="13" type="primary">nifL</name>
    <name evidence="13" type="ORF">HCX48_09780</name>
</gene>
<dbReference type="PROSITE" id="PS50109">
    <property type="entry name" value="HIS_KIN"/>
    <property type="match status" value="1"/>
</dbReference>
<dbReference type="Gene3D" id="3.30.450.20">
    <property type="entry name" value="PAS domain"/>
    <property type="match status" value="2"/>
</dbReference>
<dbReference type="SMART" id="SM00086">
    <property type="entry name" value="PAC"/>
    <property type="match status" value="1"/>
</dbReference>
<dbReference type="InterPro" id="IPR035965">
    <property type="entry name" value="PAS-like_dom_sf"/>
</dbReference>
<protein>
    <recommendedName>
        <fullName evidence="2">histidine kinase</fullName>
        <ecNumber evidence="2">2.7.13.3</ecNumber>
    </recommendedName>
</protein>
<proteinExistence type="predicted"/>
<evidence type="ECO:0000313" key="13">
    <source>
        <dbReference type="EMBL" id="NJA89510.1"/>
    </source>
</evidence>
<dbReference type="SUPFAM" id="SSF55874">
    <property type="entry name" value="ATPase domain of HSP90 chaperone/DNA topoisomerase II/histidine kinase"/>
    <property type="match status" value="1"/>
</dbReference>
<dbReference type="Proteomes" id="UP000720344">
    <property type="component" value="Unassembled WGS sequence"/>
</dbReference>
<dbReference type="PRINTS" id="PR00344">
    <property type="entry name" value="BCTRLSENSOR"/>
</dbReference>
<dbReference type="PROSITE" id="PS50113">
    <property type="entry name" value="PAC"/>
    <property type="match status" value="1"/>
</dbReference>
<dbReference type="NCBIfam" id="TIGR02938">
    <property type="entry name" value="nifL_nitrog"/>
    <property type="match status" value="1"/>
</dbReference>
<dbReference type="EMBL" id="JAATWB010000006">
    <property type="protein sequence ID" value="NJA89510.1"/>
    <property type="molecule type" value="Genomic_DNA"/>
</dbReference>
<dbReference type="InterPro" id="IPR014285">
    <property type="entry name" value="N_fixation_neg-reg_NifL"/>
</dbReference>
<evidence type="ECO:0000256" key="7">
    <source>
        <dbReference type="ARBA" id="ARBA00022840"/>
    </source>
</evidence>
<reference evidence="14" key="1">
    <citation type="submission" date="2020-03" db="EMBL/GenBank/DDBJ databases">
        <title>Whole-genome sequence of the purple nonsulfur bacterium Rhodocyclus tenuis DSM112.</title>
        <authorList>
            <person name="Kyndt J.A."/>
            <person name="Meyer T.E."/>
        </authorList>
    </citation>
    <scope>NUCLEOTIDE SEQUENCE [LARGE SCALE GENOMIC DNA]</scope>
    <source>
        <strain evidence="14">DSM 112</strain>
    </source>
</reference>
<dbReference type="InterPro" id="IPR004358">
    <property type="entry name" value="Sig_transdc_His_kin-like_C"/>
</dbReference>
<name>A0ABX0WJM0_9RHOO</name>
<comment type="catalytic activity">
    <reaction evidence="1">
        <text>ATP + protein L-histidine = ADP + protein N-phospho-L-histidine.</text>
        <dbReference type="EC" id="2.7.13.3"/>
    </reaction>
</comment>
<keyword evidence="6" id="KW-0418">Kinase</keyword>
<evidence type="ECO:0000259" key="12">
    <source>
        <dbReference type="PROSITE" id="PS50113"/>
    </source>
</evidence>
<evidence type="ECO:0000259" key="11">
    <source>
        <dbReference type="PROSITE" id="PS50112"/>
    </source>
</evidence>
<feature type="domain" description="PAS" evidence="11">
    <location>
        <begin position="18"/>
        <end position="64"/>
    </location>
</feature>
<organism evidence="13 14">
    <name type="scientific">Rhodocyclus gracilis</name>
    <dbReference type="NCBI Taxonomy" id="2929842"/>
    <lineage>
        <taxon>Bacteria</taxon>
        <taxon>Pseudomonadati</taxon>
        <taxon>Pseudomonadota</taxon>
        <taxon>Betaproteobacteria</taxon>
        <taxon>Rhodocyclales</taxon>
        <taxon>Rhodocyclaceae</taxon>
        <taxon>Rhodocyclus</taxon>
    </lineage>
</organism>
<accession>A0ABX0WJM0</accession>
<dbReference type="Pfam" id="PF00989">
    <property type="entry name" value="PAS"/>
    <property type="match status" value="1"/>
</dbReference>
<dbReference type="InterPro" id="IPR013767">
    <property type="entry name" value="PAS_fold"/>
</dbReference>
<keyword evidence="9" id="KW-0175">Coiled coil</keyword>
<evidence type="ECO:0000256" key="6">
    <source>
        <dbReference type="ARBA" id="ARBA00022777"/>
    </source>
</evidence>
<dbReference type="SMART" id="SM00387">
    <property type="entry name" value="HATPase_c"/>
    <property type="match status" value="1"/>
</dbReference>
<dbReference type="SUPFAM" id="SSF55785">
    <property type="entry name" value="PYP-like sensor domain (PAS domain)"/>
    <property type="match status" value="1"/>
</dbReference>
<dbReference type="PROSITE" id="PS50112">
    <property type="entry name" value="PAS"/>
    <property type="match status" value="1"/>
</dbReference>
<dbReference type="InterPro" id="IPR005467">
    <property type="entry name" value="His_kinase_dom"/>
</dbReference>
<dbReference type="InterPro" id="IPR036890">
    <property type="entry name" value="HATPase_C_sf"/>
</dbReference>
<dbReference type="CDD" id="cd00130">
    <property type="entry name" value="PAS"/>
    <property type="match status" value="1"/>
</dbReference>
<feature type="domain" description="Histidine kinase" evidence="10">
    <location>
        <begin position="298"/>
        <end position="509"/>
    </location>
</feature>
<keyword evidence="5" id="KW-0547">Nucleotide-binding</keyword>
<evidence type="ECO:0000256" key="1">
    <source>
        <dbReference type="ARBA" id="ARBA00000085"/>
    </source>
</evidence>
<dbReference type="InterPro" id="IPR000700">
    <property type="entry name" value="PAS-assoc_C"/>
</dbReference>
<dbReference type="InterPro" id="IPR003594">
    <property type="entry name" value="HATPase_dom"/>
</dbReference>
<evidence type="ECO:0000256" key="2">
    <source>
        <dbReference type="ARBA" id="ARBA00012438"/>
    </source>
</evidence>
<evidence type="ECO:0000313" key="14">
    <source>
        <dbReference type="Proteomes" id="UP000720344"/>
    </source>
</evidence>
<evidence type="ECO:0000256" key="8">
    <source>
        <dbReference type="ARBA" id="ARBA00023012"/>
    </source>
</evidence>
<dbReference type="PANTHER" id="PTHR43065:SF10">
    <property type="entry name" value="PEROXIDE STRESS-ACTIVATED HISTIDINE KINASE MAK3"/>
    <property type="match status" value="1"/>
</dbReference>
<dbReference type="RefSeq" id="WP_167682019.1">
    <property type="nucleotide sequence ID" value="NZ_JAATWB010000006.1"/>
</dbReference>
<evidence type="ECO:0000256" key="4">
    <source>
        <dbReference type="ARBA" id="ARBA00022679"/>
    </source>
</evidence>
<dbReference type="NCBIfam" id="TIGR00229">
    <property type="entry name" value="sensory_box"/>
    <property type="match status" value="1"/>
</dbReference>
<keyword evidence="7" id="KW-0067">ATP-binding</keyword>
<sequence>MAHDTRIAADTVQPAGILPEVFREAVAQADVAISITDTAATILYVNPGFERVTGYSLAEARGQNQSLLSAKTTPPAVYTQLWATIGKGEPWSGRLVNRRRDGSEYLADLMITPVRDGDGRVANYLGIHRDITELHRLECQVCNQKALIESVVDSAPLAMALLDGERRVVLDNLQYKKLTSELGVGEAAKIILDAVRAEHGDTLGVPRDGAQAFADREIRIDREGGKAPRWFSCTGTWVRSVNAATYAFFGARDSIYLLLIAKEITQQRAQQEQARMAALQAMMAEENRVSGLRESLSAALFHMEGPMNVLASVVAMQGRRGQHDPTAAALGEALRAGQQALDTLRRATPDLIGESVSAANINELLRDVLDLATVRLLRAGIMVTWKPQATLPVIYGRPVRLRSMFKALVDNAIDAMNTKGWQRRELTVVTRSRAGSVEVLIEDSGPGIPPALHLKAFEPFFTTNPGGVRHAGTGLSMAQQVVADHEGIIEIDADYDSGCRMRVALPCQRENF</sequence>
<dbReference type="InterPro" id="IPR000014">
    <property type="entry name" value="PAS"/>
</dbReference>
<keyword evidence="4" id="KW-0808">Transferase</keyword>
<dbReference type="SMART" id="SM00091">
    <property type="entry name" value="PAS"/>
    <property type="match status" value="1"/>
</dbReference>
<dbReference type="Gene3D" id="3.30.565.10">
    <property type="entry name" value="Histidine kinase-like ATPase, C-terminal domain"/>
    <property type="match status" value="1"/>
</dbReference>
<keyword evidence="14" id="KW-1185">Reference proteome</keyword>
<evidence type="ECO:0000259" key="10">
    <source>
        <dbReference type="PROSITE" id="PS50109"/>
    </source>
</evidence>
<dbReference type="PANTHER" id="PTHR43065">
    <property type="entry name" value="SENSOR HISTIDINE KINASE"/>
    <property type="match status" value="1"/>
</dbReference>
<evidence type="ECO:0000256" key="5">
    <source>
        <dbReference type="ARBA" id="ARBA00022741"/>
    </source>
</evidence>
<keyword evidence="3" id="KW-0597">Phosphoprotein</keyword>
<evidence type="ECO:0000256" key="9">
    <source>
        <dbReference type="SAM" id="Coils"/>
    </source>
</evidence>
<feature type="coiled-coil region" evidence="9">
    <location>
        <begin position="262"/>
        <end position="289"/>
    </location>
</feature>
<feature type="domain" description="PAC" evidence="12">
    <location>
        <begin position="89"/>
        <end position="143"/>
    </location>
</feature>
<evidence type="ECO:0000256" key="3">
    <source>
        <dbReference type="ARBA" id="ARBA00022553"/>
    </source>
</evidence>
<dbReference type="EC" id="2.7.13.3" evidence="2"/>
<dbReference type="Pfam" id="PF02518">
    <property type="entry name" value="HATPase_c"/>
    <property type="match status" value="1"/>
</dbReference>